<comment type="catalytic activity">
    <reaction evidence="9">
        <text>N(2)-acetyl-L-ornithine + L-glutamate = N-acetyl-L-glutamate + L-ornithine</text>
        <dbReference type="Rhea" id="RHEA:15349"/>
        <dbReference type="ChEBI" id="CHEBI:29985"/>
        <dbReference type="ChEBI" id="CHEBI:44337"/>
        <dbReference type="ChEBI" id="CHEBI:46911"/>
        <dbReference type="ChEBI" id="CHEBI:57805"/>
        <dbReference type="EC" id="2.3.1.35"/>
    </reaction>
</comment>
<dbReference type="Gene3D" id="3.40.250.10">
    <property type="entry name" value="Rhodanese-like domain"/>
    <property type="match status" value="1"/>
</dbReference>
<comment type="subcellular location">
    <subcellularLocation>
        <location evidence="9">Mitochondrion matrix</location>
    </subcellularLocation>
</comment>
<keyword evidence="3 9" id="KW-0028">Amino-acid biosynthesis</keyword>
<dbReference type="SUPFAM" id="SSF56266">
    <property type="entry name" value="DmpA/ArgJ-like"/>
    <property type="match status" value="1"/>
</dbReference>
<evidence type="ECO:0000259" key="12">
    <source>
        <dbReference type="PROSITE" id="PS50056"/>
    </source>
</evidence>
<dbReference type="InterPro" id="IPR000242">
    <property type="entry name" value="PTP_cat"/>
</dbReference>
<dbReference type="PROSITE" id="PS50055">
    <property type="entry name" value="TYR_PHOSPHATASE_PTP"/>
    <property type="match status" value="1"/>
</dbReference>
<feature type="domain" description="Rhodanese" evidence="13">
    <location>
        <begin position="153"/>
        <end position="273"/>
    </location>
</feature>
<feature type="chain" id="PRO_5041030351" description="Arginine biosynthesis bifunctional protein ArgJ alpha chain" evidence="9">
    <location>
        <begin position="1"/>
        <end position="1430"/>
    </location>
</feature>
<keyword evidence="5 9" id="KW-0068">Autocatalytic cleavage</keyword>
<accession>A0A9W7YEA3</accession>
<evidence type="ECO:0000256" key="9">
    <source>
        <dbReference type="HAMAP-Rule" id="MF_03124"/>
    </source>
</evidence>
<feature type="binding site" evidence="9">
    <location>
        <position position="1420"/>
    </location>
    <ligand>
        <name>substrate</name>
    </ligand>
</feature>
<dbReference type="InterPro" id="IPR029021">
    <property type="entry name" value="Prot-tyrosine_phosphatase-like"/>
</dbReference>
<proteinExistence type="inferred from homology"/>
<feature type="binding site" evidence="9">
    <location>
        <position position="1392"/>
    </location>
    <ligand>
        <name>substrate</name>
    </ligand>
</feature>
<dbReference type="EMBL" id="JANBOI010000125">
    <property type="protein sequence ID" value="KAJ1733644.1"/>
    <property type="molecule type" value="Genomic_DNA"/>
</dbReference>
<dbReference type="InterPro" id="IPR036873">
    <property type="entry name" value="Rhodanese-like_dom_sf"/>
</dbReference>
<dbReference type="GO" id="GO:0006526">
    <property type="term" value="P:L-arginine biosynthetic process"/>
    <property type="evidence" value="ECO:0007669"/>
    <property type="project" value="UniProtKB-UniRule"/>
</dbReference>
<dbReference type="Gene3D" id="3.30.2330.10">
    <property type="entry name" value="arginine biosynthesis bifunctional protein suprefamily"/>
    <property type="match status" value="1"/>
</dbReference>
<reference evidence="14" key="1">
    <citation type="submission" date="2022-07" db="EMBL/GenBank/DDBJ databases">
        <title>Phylogenomic reconstructions and comparative analyses of Kickxellomycotina fungi.</title>
        <authorList>
            <person name="Reynolds N.K."/>
            <person name="Stajich J.E."/>
            <person name="Barry K."/>
            <person name="Grigoriev I.V."/>
            <person name="Crous P."/>
            <person name="Smith M.E."/>
        </authorList>
    </citation>
    <scope>NUCLEOTIDE SEQUENCE</scope>
    <source>
        <strain evidence="14">BCRC 34381</strain>
    </source>
</reference>
<dbReference type="InterPro" id="IPR016130">
    <property type="entry name" value="Tyr_Pase_AS"/>
</dbReference>
<dbReference type="GO" id="GO:0006592">
    <property type="term" value="P:ornithine biosynthetic process"/>
    <property type="evidence" value="ECO:0007669"/>
    <property type="project" value="TreeGrafter"/>
</dbReference>
<feature type="binding site" evidence="9">
    <location>
        <position position="1655"/>
    </location>
    <ligand>
        <name>substrate</name>
    </ligand>
</feature>
<dbReference type="SUPFAM" id="SSF52799">
    <property type="entry name" value="(Phosphotyrosine protein) phosphatases II"/>
    <property type="match status" value="1"/>
</dbReference>
<feature type="domain" description="Tyrosine specific protein phosphatases" evidence="12">
    <location>
        <begin position="684"/>
        <end position="731"/>
    </location>
</feature>
<evidence type="ECO:0000259" key="13">
    <source>
        <dbReference type="PROSITE" id="PS50206"/>
    </source>
</evidence>
<comment type="caution">
    <text evidence="14">The sequence shown here is derived from an EMBL/GenBank/DDBJ whole genome shotgun (WGS) entry which is preliminary data.</text>
</comment>
<evidence type="ECO:0000259" key="11">
    <source>
        <dbReference type="PROSITE" id="PS50055"/>
    </source>
</evidence>
<comment type="similarity">
    <text evidence="1 9">Belongs to the ArgJ family.</text>
</comment>
<dbReference type="InterPro" id="IPR003595">
    <property type="entry name" value="Tyr_Pase_cat"/>
</dbReference>
<evidence type="ECO:0000256" key="2">
    <source>
        <dbReference type="ARBA" id="ARBA00022571"/>
    </source>
</evidence>
<keyword evidence="8 9" id="KW-0012">Acyltransferase</keyword>
<keyword evidence="2 9" id="KW-0055">Arginine biosynthesis</keyword>
<comment type="pathway">
    <text evidence="9">Amino-acid biosynthesis; L-arginine biosynthesis; N(2)-acetyl-L-ornithine from L-glutamate: step 1/4.</text>
</comment>
<feature type="region of interest" description="Disordered" evidence="10">
    <location>
        <begin position="748"/>
        <end position="782"/>
    </location>
</feature>
<evidence type="ECO:0000256" key="10">
    <source>
        <dbReference type="SAM" id="MobiDB-lite"/>
    </source>
</evidence>
<gene>
    <name evidence="14" type="primary">ECM42</name>
    <name evidence="14" type="ORF">LPJ61_001458</name>
</gene>
<dbReference type="PANTHER" id="PTHR23100:SF0">
    <property type="entry name" value="ARGININE BIOSYNTHESIS BIFUNCTIONAL PROTEIN ARGJ, MITOCHONDRIAL"/>
    <property type="match status" value="1"/>
</dbReference>
<dbReference type="InterPro" id="IPR016117">
    <property type="entry name" value="ArgJ-like_dom_sf"/>
</dbReference>
<dbReference type="OrthoDB" id="4199794at2759"/>
<feature type="site" description="Involved in the stabilization of negative charge on the oxyanion by the formation of the oxyanion hole" evidence="9">
    <location>
        <position position="1354"/>
    </location>
</feature>
<feature type="region of interest" description="Disordered" evidence="10">
    <location>
        <begin position="280"/>
        <end position="300"/>
    </location>
</feature>
<dbReference type="InterPro" id="IPR000387">
    <property type="entry name" value="Tyr_Pase_dom"/>
</dbReference>
<dbReference type="NCBIfam" id="NF003802">
    <property type="entry name" value="PRK05388.1"/>
    <property type="match status" value="1"/>
</dbReference>
<dbReference type="GO" id="GO:0005759">
    <property type="term" value="C:mitochondrial matrix"/>
    <property type="evidence" value="ECO:0007669"/>
    <property type="project" value="UniProtKB-SubCell"/>
</dbReference>
<evidence type="ECO:0000256" key="3">
    <source>
        <dbReference type="ARBA" id="ARBA00022605"/>
    </source>
</evidence>
<dbReference type="FunFam" id="3.10.20.340:FF:000002">
    <property type="entry name" value="Arginine biosynthesis bifunctional protein ArgJ, mitochondrial"/>
    <property type="match status" value="1"/>
</dbReference>
<evidence type="ECO:0000256" key="1">
    <source>
        <dbReference type="ARBA" id="ARBA00006774"/>
    </source>
</evidence>
<feature type="region of interest" description="Disordered" evidence="10">
    <location>
        <begin position="1"/>
        <end position="41"/>
    </location>
</feature>
<feature type="compositionally biased region" description="Low complexity" evidence="10">
    <location>
        <begin position="1010"/>
        <end position="1041"/>
    </location>
</feature>
<feature type="chain" id="PRO_5041030350" description="Arginine biosynthesis bifunctional protein ArgJ beta chain" evidence="9">
    <location>
        <begin position="1431"/>
        <end position="1655"/>
    </location>
</feature>
<comment type="subunit">
    <text evidence="9">Heterodimer of an alpha and a beta chain.</text>
</comment>
<feature type="region of interest" description="Disordered" evidence="10">
    <location>
        <begin position="457"/>
        <end position="534"/>
    </location>
</feature>
<dbReference type="GO" id="GO:0004725">
    <property type="term" value="F:protein tyrosine phosphatase activity"/>
    <property type="evidence" value="ECO:0007669"/>
    <property type="project" value="InterPro"/>
</dbReference>
<feature type="active site" description="Nucleophile" evidence="9">
    <location>
        <position position="1431"/>
    </location>
</feature>
<evidence type="ECO:0000313" key="15">
    <source>
        <dbReference type="Proteomes" id="UP001143981"/>
    </source>
</evidence>
<keyword evidence="15" id="KW-1185">Reference proteome</keyword>
<dbReference type="InterPro" id="IPR001763">
    <property type="entry name" value="Rhodanese-like_dom"/>
</dbReference>
<feature type="region of interest" description="Disordered" evidence="10">
    <location>
        <begin position="975"/>
        <end position="1078"/>
    </location>
</feature>
<dbReference type="Gene3D" id="3.60.70.12">
    <property type="entry name" value="L-amino peptidase D-ALA esterase/amidase"/>
    <property type="match status" value="1"/>
</dbReference>
<dbReference type="CDD" id="cd18533">
    <property type="entry name" value="PTP_fungal"/>
    <property type="match status" value="1"/>
</dbReference>
<dbReference type="Pfam" id="PF01960">
    <property type="entry name" value="ArgJ"/>
    <property type="match status" value="1"/>
</dbReference>
<sequence>MDSRDASPAPQLKCDMRWNDSAPSTPRLDIAGSRPGFQQSRPMGIIGGNSLSSMGESSVGDVSSVATGPLASLQKYTGPLSSSMGMLPTQSAALAGTPKDPPLSYSSIGELNGQLARRQQARQQRVRPLSRVSGLSYISVSDMAAKLDEASAAGRQGVIIDTRRSADYTRARITSAANMNVSTTLAKRKTFTVDRLLEMQRVADEQRRLVASWKDAPWVVLYGDGAPEETASEDTPLVLLARKFMSEAPASCGIYVLQGGFVEFAHCQGSLCESSSEAAAAGVGPIPPHPRPSGAPAAAGASLPAGIQRASTNGPPMACPKPMIKIDHPMLRTMRQTPGGGFDPSDIVAMRLPHDFSPQHRGSQRLQALPAYLSKVADPATGPAMLTRLFGRIDASESRRMSSMIENNGMVTAKNMYTISVGLELGSKNRYTNIFPFDSNRVRLRSIRRPYEEEAAAAATGLPVSPDPEDAHQYSGTDGRGAGLPHAAGARGRGASRPISLGVTGNKQSHRGGRMKRSSHQAESKSKNQLLTDDADSTGSELELFGSAAAGADKSDYVNASYISYFDGPLYIATQGPLPETVGDFWRMVWEERVHVVVMLTKEYENGRPKCHRYWPAQIGDAAIYGDLRVEWQAEAQHPDDASVVARRFRLTRPSVSNATAYITHLQYLGWPDHGAPENSLGVLRLVHLARQAQAAGEAGGGVAARVPMVVHCSAGCGRTGAFCVIDTVMEMSRTGSGDAVAGAVSVRASAEDADGDAHMPEASNTSEPAQPLSASGTPNQLSMYTDMVPQALRSKVPHAAPHAGGDSASHGWSPAGKVSSGVTDAEGCDDRRSRRSLMHWNEEPPAEYHDDLVFMVVSRFRELRVTMVQTIRQFVFCHEALAWAALGAGPRPIEHVIDRRLVAEWNRVNYPELSEADCADVTFLLRGRQEMVQAMLSSDIGGSAKGSGSGGAAAMSSAAGSAGRASIDVVSGSAMLTDDDNPMTSGPPAVKRSNTVGPGRRGFFASLFRPAEPAAAEASGPGASSSAAPGRQGSGAADADGSGGPSQEQRRRPPPPLRMGASLSSGPMLSGAPSMLPTHAPIAEEASGAMETEDAGGLEQLGAGTGALTLMTPPAAARPLFGSTRAGGARPRPPSLVAPPATCSTQESPDSDYFGMASIAVESPAALASAGSGPNLAGILGARAESPGSPAGGSRGSWGGGALSMRAFSTDPAQFPASKQRFIPASGTYPQGFVAAGAHCGVKKRGRPDLAVMLSDRPATASAVFTTNQFCAAPVQFDRGVLNDARGLGRQAVRAVVVNSGCANAVTGQQGLVDAQAMAEAGSRLVQALDARSGSAPVAASGPARDTLVMSTGVIGQTLPIDKISAGVQTLEPELGDAHESWMRAAIAHMTTDTFPKLLSREAALASPGRAFRMAGITKGAGMIHPNMATLLGTVCTDVAITQPLLDQALAHAVARSFNAISIDGDMSTNDTIAVLANGAAAGSAGWVIDAEDSHDYRAFRDELTSFMAELASLVVRDGEGATKFLTIEVAGAQSFADAKQVASTVATSSLVKTAFYGQDANWGRILCAVGYAGVPLDTTKVNLAIHPGDGSTPLALVRAGEPLLPVDEARASEILKQEDMLVRVELGLGSEEARVYTCDLSHDYVSINADYRS</sequence>
<dbReference type="PROSITE" id="PS00383">
    <property type="entry name" value="TYR_PHOSPHATASE_1"/>
    <property type="match status" value="1"/>
</dbReference>
<dbReference type="EC" id="2.3.1.1" evidence="9"/>
<feature type="region of interest" description="Disordered" evidence="10">
    <location>
        <begin position="1125"/>
        <end position="1150"/>
    </location>
</feature>
<dbReference type="PROSITE" id="PS50056">
    <property type="entry name" value="TYR_PHOSPHATASE_2"/>
    <property type="match status" value="1"/>
</dbReference>
<dbReference type="GO" id="GO:0004042">
    <property type="term" value="F:L-glutamate N-acetyltransferase activity"/>
    <property type="evidence" value="ECO:0007669"/>
    <property type="project" value="UniProtKB-UniRule"/>
</dbReference>
<dbReference type="CDD" id="cd02152">
    <property type="entry name" value="OAT"/>
    <property type="match status" value="1"/>
</dbReference>
<dbReference type="SMART" id="SM00404">
    <property type="entry name" value="PTPc_motif"/>
    <property type="match status" value="1"/>
</dbReference>
<feature type="site" description="Cleavage; by autolysis" evidence="9">
    <location>
        <begin position="1430"/>
        <end position="1431"/>
    </location>
</feature>
<evidence type="ECO:0000256" key="7">
    <source>
        <dbReference type="ARBA" id="ARBA00023268"/>
    </source>
</evidence>
<dbReference type="Gene3D" id="3.10.20.340">
    <property type="entry name" value="ArgJ beta chain, C-terminal domain"/>
    <property type="match status" value="1"/>
</dbReference>
<comment type="PTM">
    <text evidence="9">The alpha and beta chains are autoproteolytically processed from a single precursor protein within the mitochondrion.</text>
</comment>
<feature type="compositionally biased region" description="Polar residues" evidence="10">
    <location>
        <begin position="763"/>
        <end position="782"/>
    </location>
</feature>
<dbReference type="GO" id="GO:0004358">
    <property type="term" value="F:L-glutamate N-acetyltransferase activity, acting on acetyl-L-ornithine as donor"/>
    <property type="evidence" value="ECO:0007669"/>
    <property type="project" value="UniProtKB-UniRule"/>
</dbReference>
<dbReference type="SUPFAM" id="SSF52821">
    <property type="entry name" value="Rhodanese/Cell cycle control phosphatase"/>
    <property type="match status" value="1"/>
</dbReference>
<dbReference type="Proteomes" id="UP001143981">
    <property type="component" value="Unassembled WGS sequence"/>
</dbReference>
<keyword evidence="4 9" id="KW-0808">Transferase</keyword>
<feature type="domain" description="Tyrosine-protein phosphatase" evidence="11">
    <location>
        <begin position="428"/>
        <end position="885"/>
    </location>
</feature>
<dbReference type="EC" id="2.3.1.35" evidence="9"/>
<feature type="binding site" evidence="9">
    <location>
        <position position="1431"/>
    </location>
    <ligand>
        <name>substrate</name>
    </ligand>
</feature>
<dbReference type="InterPro" id="IPR002813">
    <property type="entry name" value="Arg_biosynth_ArgJ"/>
</dbReference>
<comment type="pathway">
    <text evidence="9">Amino-acid biosynthesis; L-arginine biosynthesis; L-ornithine and N-acetyl-L-glutamate from L-glutamate and N(2)-acetyl-L-ornithine (cyclic): step 1/1.</text>
</comment>
<dbReference type="PANTHER" id="PTHR23100">
    <property type="entry name" value="ARGININE BIOSYNTHESIS BIFUNCTIONAL PROTEIN ARGJ"/>
    <property type="match status" value="1"/>
</dbReference>
<dbReference type="Pfam" id="PF00102">
    <property type="entry name" value="Y_phosphatase"/>
    <property type="match status" value="1"/>
</dbReference>
<name>A0A9W7YEA3_9FUNG</name>
<feature type="binding site" evidence="9">
    <location>
        <position position="1650"/>
    </location>
    <ligand>
        <name>substrate</name>
    </ligand>
</feature>
<dbReference type="HAMAP" id="MF_01106">
    <property type="entry name" value="ArgJ"/>
    <property type="match status" value="1"/>
</dbReference>
<feature type="binding site" evidence="9">
    <location>
        <position position="1521"/>
    </location>
    <ligand>
        <name>substrate</name>
    </ligand>
</feature>
<evidence type="ECO:0000313" key="14">
    <source>
        <dbReference type="EMBL" id="KAJ1733644.1"/>
    </source>
</evidence>
<comment type="catalytic activity">
    <reaction evidence="9">
        <text>L-glutamate + acetyl-CoA = N-acetyl-L-glutamate + CoA + H(+)</text>
        <dbReference type="Rhea" id="RHEA:24292"/>
        <dbReference type="ChEBI" id="CHEBI:15378"/>
        <dbReference type="ChEBI" id="CHEBI:29985"/>
        <dbReference type="ChEBI" id="CHEBI:44337"/>
        <dbReference type="ChEBI" id="CHEBI:57287"/>
        <dbReference type="ChEBI" id="CHEBI:57288"/>
        <dbReference type="EC" id="2.3.1.1"/>
    </reaction>
</comment>
<dbReference type="SMART" id="SM00194">
    <property type="entry name" value="PTPc"/>
    <property type="match status" value="1"/>
</dbReference>
<protein>
    <recommendedName>
        <fullName evidence="9">Arginine biosynthesis bifunctional protein ArgJ, mitochondrial</fullName>
    </recommendedName>
    <domain>
        <recommendedName>
            <fullName evidence="9">Glutamate N-acetyltransferase</fullName>
            <shortName evidence="9">GAT</shortName>
            <ecNumber evidence="9">2.3.1.35</ecNumber>
        </recommendedName>
        <alternativeName>
            <fullName evidence="9">Ornithine acetyltransferase</fullName>
            <shortName evidence="9">OATase</shortName>
        </alternativeName>
        <alternativeName>
            <fullName evidence="9">Ornithine transacetylase</fullName>
        </alternativeName>
    </domain>
    <domain>
        <recommendedName>
            <fullName evidence="9">Amino-acid acetyltransferase</fullName>
            <ecNumber evidence="9">2.3.1.1</ecNumber>
        </recommendedName>
        <alternativeName>
            <fullName evidence="9">N-acetylglutamate synthase</fullName>
            <shortName evidence="9">AGS</shortName>
        </alternativeName>
    </domain>
    <component>
        <recommendedName>
            <fullName evidence="9">Arginine biosynthesis bifunctional protein ArgJ alpha chain</fullName>
        </recommendedName>
    </component>
    <component>
        <recommendedName>
            <fullName evidence="9">Arginine biosynthesis bifunctional protein ArgJ beta chain</fullName>
        </recommendedName>
    </component>
</protein>
<comment type="function">
    <text evidence="9">Catalyzes two activities which are involved in the cyclic version of arginine biosynthesis: the synthesis of acetylglutamate from glutamate and acetyl-CoA, and of ornithine by transacetylation between acetylornithine and glutamate.</text>
</comment>
<evidence type="ECO:0000256" key="5">
    <source>
        <dbReference type="ARBA" id="ARBA00022813"/>
    </source>
</evidence>
<dbReference type="PROSITE" id="PS50206">
    <property type="entry name" value="RHODANESE_3"/>
    <property type="match status" value="1"/>
</dbReference>
<dbReference type="NCBIfam" id="TIGR00120">
    <property type="entry name" value="ArgJ"/>
    <property type="match status" value="1"/>
</dbReference>
<evidence type="ECO:0000256" key="4">
    <source>
        <dbReference type="ARBA" id="ARBA00022679"/>
    </source>
</evidence>
<feature type="compositionally biased region" description="Low complexity" evidence="10">
    <location>
        <begin position="483"/>
        <end position="497"/>
    </location>
</feature>
<dbReference type="InterPro" id="IPR042195">
    <property type="entry name" value="ArgJ_beta_C"/>
</dbReference>
<keyword evidence="6 9" id="KW-0496">Mitochondrion</keyword>
<evidence type="ECO:0000256" key="8">
    <source>
        <dbReference type="ARBA" id="ARBA00023315"/>
    </source>
</evidence>
<feature type="site" description="Involved in the stabilization of negative charge on the oxyanion by the formation of the oxyanion hole" evidence="9">
    <location>
        <position position="1353"/>
    </location>
</feature>
<feature type="compositionally biased region" description="Basic residues" evidence="10">
    <location>
        <begin position="508"/>
        <end position="519"/>
    </location>
</feature>
<dbReference type="Gene3D" id="3.90.190.10">
    <property type="entry name" value="Protein tyrosine phosphatase superfamily"/>
    <property type="match status" value="1"/>
</dbReference>
<feature type="region of interest" description="Disordered" evidence="10">
    <location>
        <begin position="798"/>
        <end position="829"/>
    </location>
</feature>
<keyword evidence="7 9" id="KW-0511">Multifunctional enzyme</keyword>
<evidence type="ECO:0000256" key="6">
    <source>
        <dbReference type="ARBA" id="ARBA00023128"/>
    </source>
</evidence>
<organism evidence="14 15">
    <name type="scientific">Coemansia biformis</name>
    <dbReference type="NCBI Taxonomy" id="1286918"/>
    <lineage>
        <taxon>Eukaryota</taxon>
        <taxon>Fungi</taxon>
        <taxon>Fungi incertae sedis</taxon>
        <taxon>Zoopagomycota</taxon>
        <taxon>Kickxellomycotina</taxon>
        <taxon>Kickxellomycetes</taxon>
        <taxon>Kickxellales</taxon>
        <taxon>Kickxellaceae</taxon>
        <taxon>Coemansia</taxon>
    </lineage>
</organism>
<dbReference type="PRINTS" id="PR00700">
    <property type="entry name" value="PRTYPHPHTASE"/>
</dbReference>